<dbReference type="GO" id="GO:0005524">
    <property type="term" value="F:ATP binding"/>
    <property type="evidence" value="ECO:0007669"/>
    <property type="project" value="UniProtKB-KW"/>
</dbReference>
<protein>
    <recommendedName>
        <fullName evidence="2">RNA helicase</fullName>
        <ecNumber evidence="2">3.6.4.13</ecNumber>
    </recommendedName>
</protein>
<dbReference type="GO" id="GO:0016787">
    <property type="term" value="F:hydrolase activity"/>
    <property type="evidence" value="ECO:0007669"/>
    <property type="project" value="UniProtKB-KW"/>
</dbReference>
<dbReference type="GO" id="GO:0005634">
    <property type="term" value="C:nucleus"/>
    <property type="evidence" value="ECO:0007669"/>
    <property type="project" value="UniProtKB-SubCell"/>
</dbReference>
<comment type="caution">
    <text evidence="10">The sequence shown here is derived from an EMBL/GenBank/DDBJ whole genome shotgun (WGS) entry which is preliminary data.</text>
</comment>
<evidence type="ECO:0000256" key="1">
    <source>
        <dbReference type="ARBA" id="ARBA00004123"/>
    </source>
</evidence>
<evidence type="ECO:0000256" key="5">
    <source>
        <dbReference type="ARBA" id="ARBA00022806"/>
    </source>
</evidence>
<accession>A0A815AP66</accession>
<organism evidence="10 11">
    <name type="scientific">Rotaria sordida</name>
    <dbReference type="NCBI Taxonomy" id="392033"/>
    <lineage>
        <taxon>Eukaryota</taxon>
        <taxon>Metazoa</taxon>
        <taxon>Spiralia</taxon>
        <taxon>Gnathifera</taxon>
        <taxon>Rotifera</taxon>
        <taxon>Eurotatoria</taxon>
        <taxon>Bdelloidea</taxon>
        <taxon>Philodinida</taxon>
        <taxon>Philodinidae</taxon>
        <taxon>Rotaria</taxon>
    </lineage>
</organism>
<comment type="similarity">
    <text evidence="8">Belongs to the DEAD box helicase family. DECD subfamily.</text>
</comment>
<dbReference type="FunFam" id="3.40.50.300:FF:000111">
    <property type="entry name" value="DEAD-box ATP-dependent RNA helicase"/>
    <property type="match status" value="1"/>
</dbReference>
<proteinExistence type="inferred from homology"/>
<evidence type="ECO:0000313" key="10">
    <source>
        <dbReference type="EMBL" id="CAF1258757.1"/>
    </source>
</evidence>
<dbReference type="Pfam" id="PF00271">
    <property type="entry name" value="Helicase_C"/>
    <property type="match status" value="1"/>
</dbReference>
<dbReference type="InterPro" id="IPR001650">
    <property type="entry name" value="Helicase_C-like"/>
</dbReference>
<dbReference type="PROSITE" id="PS51194">
    <property type="entry name" value="HELICASE_CTER"/>
    <property type="match status" value="1"/>
</dbReference>
<name>A0A815AP66_9BILA</name>
<evidence type="ECO:0000256" key="4">
    <source>
        <dbReference type="ARBA" id="ARBA00022801"/>
    </source>
</evidence>
<keyword evidence="5" id="KW-0347">Helicase</keyword>
<dbReference type="Proteomes" id="UP000663889">
    <property type="component" value="Unassembled WGS sequence"/>
</dbReference>
<evidence type="ECO:0000256" key="2">
    <source>
        <dbReference type="ARBA" id="ARBA00012552"/>
    </source>
</evidence>
<dbReference type="AlphaFoldDB" id="A0A815AP66"/>
<keyword evidence="7" id="KW-0539">Nucleus</keyword>
<evidence type="ECO:0000256" key="7">
    <source>
        <dbReference type="ARBA" id="ARBA00023242"/>
    </source>
</evidence>
<dbReference type="InterPro" id="IPR027417">
    <property type="entry name" value="P-loop_NTPase"/>
</dbReference>
<reference evidence="10" key="1">
    <citation type="submission" date="2021-02" db="EMBL/GenBank/DDBJ databases">
        <authorList>
            <person name="Nowell W R."/>
        </authorList>
    </citation>
    <scope>NUCLEOTIDE SEQUENCE</scope>
</reference>
<dbReference type="EMBL" id="CAJNOU010001841">
    <property type="protein sequence ID" value="CAF1258757.1"/>
    <property type="molecule type" value="Genomic_DNA"/>
</dbReference>
<sequence>MTPQEKQVLMFSATLSKEIRPVCKKLMQEPMEIYIDNETQLILHGLRQHYIKLCENEKSQKLMNLLDKLEFNQVVIFVKSLPRCTALCKFLIEQSFPAVEIHRGMPQQERLACYKKFKDFQTRILVTTNLFERGIDIERINIVFNYDMPENSDTYLHRVSRTGRFGTKGLAITYVANESDAAILHEVQNRFQVQITQMPDEIDVATYIENR</sequence>
<evidence type="ECO:0000256" key="8">
    <source>
        <dbReference type="ARBA" id="ARBA00038213"/>
    </source>
</evidence>
<gene>
    <name evidence="10" type="ORF">SEV965_LOCUS24127</name>
</gene>
<dbReference type="EC" id="3.6.4.13" evidence="2"/>
<keyword evidence="3" id="KW-0547">Nucleotide-binding</keyword>
<dbReference type="SUPFAM" id="SSF52540">
    <property type="entry name" value="P-loop containing nucleoside triphosphate hydrolases"/>
    <property type="match status" value="1"/>
</dbReference>
<comment type="subcellular location">
    <subcellularLocation>
        <location evidence="1">Nucleus</location>
    </subcellularLocation>
</comment>
<dbReference type="Gene3D" id="3.40.50.300">
    <property type="entry name" value="P-loop containing nucleotide triphosphate hydrolases"/>
    <property type="match status" value="2"/>
</dbReference>
<keyword evidence="6" id="KW-0067">ATP-binding</keyword>
<dbReference type="SMART" id="SM00490">
    <property type="entry name" value="HELICc"/>
    <property type="match status" value="1"/>
</dbReference>
<evidence type="ECO:0000256" key="6">
    <source>
        <dbReference type="ARBA" id="ARBA00022840"/>
    </source>
</evidence>
<evidence type="ECO:0000259" key="9">
    <source>
        <dbReference type="PROSITE" id="PS51194"/>
    </source>
</evidence>
<dbReference type="PANTHER" id="PTHR47958">
    <property type="entry name" value="ATP-DEPENDENT RNA HELICASE DBP3"/>
    <property type="match status" value="1"/>
</dbReference>
<dbReference type="GO" id="GO:0003724">
    <property type="term" value="F:RNA helicase activity"/>
    <property type="evidence" value="ECO:0007669"/>
    <property type="project" value="UniProtKB-EC"/>
</dbReference>
<evidence type="ECO:0000256" key="3">
    <source>
        <dbReference type="ARBA" id="ARBA00022741"/>
    </source>
</evidence>
<dbReference type="CDD" id="cd18787">
    <property type="entry name" value="SF2_C_DEAD"/>
    <property type="match status" value="1"/>
</dbReference>
<evidence type="ECO:0000313" key="11">
    <source>
        <dbReference type="Proteomes" id="UP000663889"/>
    </source>
</evidence>
<keyword evidence="4" id="KW-0378">Hydrolase</keyword>
<feature type="domain" description="Helicase C-terminal" evidence="9">
    <location>
        <begin position="61"/>
        <end position="206"/>
    </location>
</feature>